<sequence>MAASILLPFTLYIEGNVVLGNTKTALVAVVSVLIFRNPVIVIGMTELAITVMVMVCYSEAKKRFKVPTH</sequence>
<evidence type="ECO:0000313" key="2">
    <source>
        <dbReference type="EMBL" id="KAK9210370.1"/>
    </source>
</evidence>
<evidence type="ECO:0000313" key="3">
    <source>
        <dbReference type="Proteomes" id="UP001428341"/>
    </source>
</evidence>
<keyword evidence="1" id="KW-0472">Membrane</keyword>
<keyword evidence="3" id="KW-1185">Reference proteome</keyword>
<keyword evidence="1" id="KW-0812">Transmembrane</keyword>
<protein>
    <submittedName>
        <fullName evidence="2">Uncharacterized protein</fullName>
    </submittedName>
</protein>
<name>A0AAP0QSP6_9ROSI</name>
<comment type="caution">
    <text evidence="2">The sequence shown here is derived from an EMBL/GenBank/DDBJ whole genome shotgun (WGS) entry which is preliminary data.</text>
</comment>
<organism evidence="2 3">
    <name type="scientific">Citrus x changshan-huyou</name>
    <dbReference type="NCBI Taxonomy" id="2935761"/>
    <lineage>
        <taxon>Eukaryota</taxon>
        <taxon>Viridiplantae</taxon>
        <taxon>Streptophyta</taxon>
        <taxon>Embryophyta</taxon>
        <taxon>Tracheophyta</taxon>
        <taxon>Spermatophyta</taxon>
        <taxon>Magnoliopsida</taxon>
        <taxon>eudicotyledons</taxon>
        <taxon>Gunneridae</taxon>
        <taxon>Pentapetalae</taxon>
        <taxon>rosids</taxon>
        <taxon>malvids</taxon>
        <taxon>Sapindales</taxon>
        <taxon>Rutaceae</taxon>
        <taxon>Aurantioideae</taxon>
        <taxon>Citrus</taxon>
    </lineage>
</organism>
<gene>
    <name evidence="2" type="ORF">WN944_002740</name>
</gene>
<proteinExistence type="predicted"/>
<evidence type="ECO:0000256" key="1">
    <source>
        <dbReference type="SAM" id="Phobius"/>
    </source>
</evidence>
<accession>A0AAP0QSP6</accession>
<reference evidence="2 3" key="1">
    <citation type="submission" date="2024-05" db="EMBL/GenBank/DDBJ databases">
        <title>Haplotype-resolved chromosome-level genome assembly of Huyou (Citrus changshanensis).</title>
        <authorList>
            <person name="Miao C."/>
            <person name="Chen W."/>
            <person name="Wu Y."/>
            <person name="Wang L."/>
            <person name="Zhao S."/>
            <person name="Grierson D."/>
            <person name="Xu C."/>
            <person name="Chen K."/>
        </authorList>
    </citation>
    <scope>NUCLEOTIDE SEQUENCE [LARGE SCALE GENOMIC DNA]</scope>
    <source>
        <strain evidence="2">01-14</strain>
        <tissue evidence="2">Leaf</tissue>
    </source>
</reference>
<feature type="transmembrane region" description="Helical" evidence="1">
    <location>
        <begin position="39"/>
        <end position="57"/>
    </location>
</feature>
<dbReference type="AlphaFoldDB" id="A0AAP0QSP6"/>
<dbReference type="Proteomes" id="UP001428341">
    <property type="component" value="Unassembled WGS sequence"/>
</dbReference>
<keyword evidence="1" id="KW-1133">Transmembrane helix</keyword>
<dbReference type="EMBL" id="JBCGBO010000004">
    <property type="protein sequence ID" value="KAK9210370.1"/>
    <property type="molecule type" value="Genomic_DNA"/>
</dbReference>